<keyword evidence="2" id="KW-1185">Reference proteome</keyword>
<organism evidence="1 2">
    <name type="scientific">Streptomyces shenzhenensis</name>
    <dbReference type="NCBI Taxonomy" id="943815"/>
    <lineage>
        <taxon>Bacteria</taxon>
        <taxon>Bacillati</taxon>
        <taxon>Actinomycetota</taxon>
        <taxon>Actinomycetes</taxon>
        <taxon>Kitasatosporales</taxon>
        <taxon>Streptomycetaceae</taxon>
        <taxon>Streptomyces</taxon>
    </lineage>
</organism>
<sequence>MAHTFDLLVIEDANPDARLTTKRSAGIAAMCRRSSAASSWPVAQFPAPLRSAVEPQWTSPDLLPRLTTAAAALARNGKNL</sequence>
<name>A0A3M0I4Z1_9ACTN</name>
<dbReference type="EMBL" id="PENI01000027">
    <property type="protein sequence ID" value="RMB81793.1"/>
    <property type="molecule type" value="Genomic_DNA"/>
</dbReference>
<evidence type="ECO:0000313" key="1">
    <source>
        <dbReference type="EMBL" id="RMB81793.1"/>
    </source>
</evidence>
<comment type="caution">
    <text evidence="1">The sequence shown here is derived from an EMBL/GenBank/DDBJ whole genome shotgun (WGS) entry which is preliminary data.</text>
</comment>
<protein>
    <submittedName>
        <fullName evidence="1">Uncharacterized protein</fullName>
    </submittedName>
</protein>
<evidence type="ECO:0000313" key="2">
    <source>
        <dbReference type="Proteomes" id="UP000270471"/>
    </source>
</evidence>
<accession>A0A3M0I4Z1</accession>
<dbReference type="RefSeq" id="WP_121893339.1">
    <property type="nucleotide sequence ID" value="NZ_PENI01000027.1"/>
</dbReference>
<proteinExistence type="predicted"/>
<dbReference type="AlphaFoldDB" id="A0A3M0I4Z1"/>
<dbReference type="Proteomes" id="UP000270471">
    <property type="component" value="Unassembled WGS sequence"/>
</dbReference>
<gene>
    <name evidence="1" type="ORF">CTZ28_32475</name>
</gene>
<reference evidence="1 2" key="1">
    <citation type="submission" date="2017-11" db="EMBL/GenBank/DDBJ databases">
        <title>Draft genome of actinobacteria isolated from guarana (Paullinia cupana (Mart.) Ducke.</title>
        <authorList>
            <person name="Siqueira K.A."/>
            <person name="Liotti R.G."/>
            <person name="Mendes T.A.O."/>
            <person name="Soares M.A."/>
        </authorList>
    </citation>
    <scope>NUCLEOTIDE SEQUENCE [LARGE SCALE GENOMIC DNA]</scope>
    <source>
        <strain evidence="1 2">193</strain>
    </source>
</reference>